<evidence type="ECO:0000259" key="2">
    <source>
        <dbReference type="Pfam" id="PF21101"/>
    </source>
</evidence>
<evidence type="ECO:0000313" key="3">
    <source>
        <dbReference type="EMBL" id="SCB88067.1"/>
    </source>
</evidence>
<feature type="domain" description="YqgU-like 6-bladed beta-propeller" evidence="2">
    <location>
        <begin position="81"/>
        <end position="344"/>
    </location>
</feature>
<proteinExistence type="predicted"/>
<dbReference type="SUPFAM" id="SSF69304">
    <property type="entry name" value="Tricorn protease N-terminal domain"/>
    <property type="match status" value="1"/>
</dbReference>
<feature type="signal peptide" evidence="1">
    <location>
        <begin position="1"/>
        <end position="17"/>
    </location>
</feature>
<evidence type="ECO:0000256" key="1">
    <source>
        <dbReference type="SAM" id="SignalP"/>
    </source>
</evidence>
<dbReference type="Pfam" id="PF21101">
    <property type="entry name" value="YqgU"/>
    <property type="match status" value="1"/>
</dbReference>
<gene>
    <name evidence="3" type="ORF">GA0061094_1130</name>
</gene>
<keyword evidence="1" id="KW-0732">Signal</keyword>
<reference evidence="4" key="1">
    <citation type="submission" date="2016-08" db="EMBL/GenBank/DDBJ databases">
        <authorList>
            <person name="Varghese N."/>
            <person name="Submissions Spin"/>
        </authorList>
    </citation>
    <scope>NUCLEOTIDE SEQUENCE [LARGE SCALE GENOMIC DNA]</scope>
    <source>
        <strain evidence="4">SGD-1123</strain>
    </source>
</reference>
<accession>A0A0V8HM34</accession>
<dbReference type="RefSeq" id="WP_058297786.1">
    <property type="nucleotide sequence ID" value="NZ_FMAU01000001.1"/>
</dbReference>
<organism evidence="3 4">
    <name type="scientific">[Bacillus] enclensis</name>
    <dbReference type="NCBI Taxonomy" id="1402860"/>
    <lineage>
        <taxon>Bacteria</taxon>
        <taxon>Bacillati</taxon>
        <taxon>Bacillota</taxon>
        <taxon>Bacilli</taxon>
        <taxon>Bacillales</taxon>
        <taxon>Bacillaceae</taxon>
        <taxon>Rossellomorea</taxon>
    </lineage>
</organism>
<dbReference type="EMBL" id="FMAU01000001">
    <property type="protein sequence ID" value="SCB88067.1"/>
    <property type="molecule type" value="Genomic_DNA"/>
</dbReference>
<sequence>MKKLVFILLLGSLIMLAGCQSKITDAPQTGEQNPQKQEPLKVIGKSISSDTFIENIDWLSDREILTVIEEKGAAALYITDVFKGDKEKLAEIPSSYVRSMVSPDKSKILIHSAPATYSAMITIIDLDGKEIYRSEIPSSELTYVWNAFNTDKLLITSFAEDWSFEVFELDLNSSKLRLLDVEEPFLKWNSEVSVLYQDWNSEEISISAPLMAQNILDGKKETIDTASVHFERFPHSLLSVHDNENKDDRFMYQFINENGEILSEFQATLLSRYSDWFIPFYDMIDNNDELITFKANEAGSYDTYSGTFSLEKWNVTDGSEETLMTGLAAEPLQCSPAGTHCLYGNQLEKIIDTNDASIIELVKEEG</sequence>
<dbReference type="OrthoDB" id="2168335at2"/>
<dbReference type="Proteomes" id="UP000181997">
    <property type="component" value="Unassembled WGS sequence"/>
</dbReference>
<feature type="chain" id="PRO_5038425358" description="YqgU-like 6-bladed beta-propeller domain-containing protein" evidence="1">
    <location>
        <begin position="18"/>
        <end position="366"/>
    </location>
</feature>
<dbReference type="InterPro" id="IPR048421">
    <property type="entry name" value="YqgU_beta-prop"/>
</dbReference>
<keyword evidence="4" id="KW-1185">Reference proteome</keyword>
<dbReference type="PROSITE" id="PS51257">
    <property type="entry name" value="PROKAR_LIPOPROTEIN"/>
    <property type="match status" value="1"/>
</dbReference>
<evidence type="ECO:0000313" key="4">
    <source>
        <dbReference type="Proteomes" id="UP000181997"/>
    </source>
</evidence>
<dbReference type="AlphaFoldDB" id="A0A0V8HM34"/>
<protein>
    <recommendedName>
        <fullName evidence="2">YqgU-like 6-bladed beta-propeller domain-containing protein</fullName>
    </recommendedName>
</protein>
<name>A0A0V8HM34_9BACI</name>